<dbReference type="Gene3D" id="1.20.1250.20">
    <property type="entry name" value="MFS general substrate transporter like domains"/>
    <property type="match status" value="1"/>
</dbReference>
<dbReference type="Proteomes" id="UP001501352">
    <property type="component" value="Unassembled WGS sequence"/>
</dbReference>
<feature type="transmembrane region" description="Helical" evidence="6">
    <location>
        <begin position="147"/>
        <end position="168"/>
    </location>
</feature>
<feature type="transmembrane region" description="Helical" evidence="6">
    <location>
        <begin position="224"/>
        <end position="243"/>
    </location>
</feature>
<dbReference type="SUPFAM" id="SSF103473">
    <property type="entry name" value="MFS general substrate transporter"/>
    <property type="match status" value="1"/>
</dbReference>
<evidence type="ECO:0000259" key="7">
    <source>
        <dbReference type="PROSITE" id="PS50850"/>
    </source>
</evidence>
<reference evidence="9" key="1">
    <citation type="journal article" date="2019" name="Int. J. Syst. Evol. Microbiol.">
        <title>The Global Catalogue of Microorganisms (GCM) 10K type strain sequencing project: providing services to taxonomists for standard genome sequencing and annotation.</title>
        <authorList>
            <consortium name="The Broad Institute Genomics Platform"/>
            <consortium name="The Broad Institute Genome Sequencing Center for Infectious Disease"/>
            <person name="Wu L."/>
            <person name="Ma J."/>
        </authorList>
    </citation>
    <scope>NUCLEOTIDE SEQUENCE [LARGE SCALE GENOMIC DNA]</scope>
    <source>
        <strain evidence="9">JCM 12928</strain>
    </source>
</reference>
<dbReference type="InterPro" id="IPR011701">
    <property type="entry name" value="MFS"/>
</dbReference>
<feature type="transmembrane region" description="Helical" evidence="6">
    <location>
        <begin position="263"/>
        <end position="284"/>
    </location>
</feature>
<dbReference type="Pfam" id="PF07690">
    <property type="entry name" value="MFS_1"/>
    <property type="match status" value="1"/>
</dbReference>
<evidence type="ECO:0000256" key="4">
    <source>
        <dbReference type="ARBA" id="ARBA00022989"/>
    </source>
</evidence>
<evidence type="ECO:0000256" key="6">
    <source>
        <dbReference type="SAM" id="Phobius"/>
    </source>
</evidence>
<feature type="transmembrane region" description="Helical" evidence="6">
    <location>
        <begin position="391"/>
        <end position="413"/>
    </location>
</feature>
<feature type="transmembrane region" description="Helical" evidence="6">
    <location>
        <begin position="117"/>
        <end position="135"/>
    </location>
</feature>
<feature type="transmembrane region" description="Helical" evidence="6">
    <location>
        <begin position="296"/>
        <end position="316"/>
    </location>
</feature>
<accession>A0ABP3RNK5</accession>
<organism evidence="8 9">
    <name type="scientific">Brevundimonas kwangchunensis</name>
    <dbReference type="NCBI Taxonomy" id="322163"/>
    <lineage>
        <taxon>Bacteria</taxon>
        <taxon>Pseudomonadati</taxon>
        <taxon>Pseudomonadota</taxon>
        <taxon>Alphaproteobacteria</taxon>
        <taxon>Caulobacterales</taxon>
        <taxon>Caulobacteraceae</taxon>
        <taxon>Brevundimonas</taxon>
    </lineage>
</organism>
<feature type="transmembrane region" description="Helical" evidence="6">
    <location>
        <begin position="322"/>
        <end position="342"/>
    </location>
</feature>
<feature type="domain" description="Major facilitator superfamily (MFS) profile" evidence="7">
    <location>
        <begin position="21"/>
        <end position="418"/>
    </location>
</feature>
<keyword evidence="4 6" id="KW-1133">Transmembrane helix</keyword>
<evidence type="ECO:0000256" key="1">
    <source>
        <dbReference type="ARBA" id="ARBA00004141"/>
    </source>
</evidence>
<name>A0ABP3RNK5_9CAUL</name>
<feature type="transmembrane region" description="Helical" evidence="6">
    <location>
        <begin position="354"/>
        <end position="379"/>
    </location>
</feature>
<comment type="caution">
    <text evidence="8">The sequence shown here is derived from an EMBL/GenBank/DDBJ whole genome shotgun (WGS) entry which is preliminary data.</text>
</comment>
<evidence type="ECO:0000256" key="2">
    <source>
        <dbReference type="ARBA" id="ARBA00022448"/>
    </source>
</evidence>
<dbReference type="PANTHER" id="PTHR23505:SF79">
    <property type="entry name" value="PROTEIN SPINSTER"/>
    <property type="match status" value="1"/>
</dbReference>
<dbReference type="InterPro" id="IPR020846">
    <property type="entry name" value="MFS_dom"/>
</dbReference>
<evidence type="ECO:0000256" key="3">
    <source>
        <dbReference type="ARBA" id="ARBA00022692"/>
    </source>
</evidence>
<feature type="transmembrane region" description="Helical" evidence="6">
    <location>
        <begin position="88"/>
        <end position="111"/>
    </location>
</feature>
<sequence>MTDLTLRSASGYTSGWRTGALLATLLLVSSLSQIDRILPFILAESIRTDLGLTDTQIGLLTGLAFAVCYTLLALPLARAADRGSPRLVLVLCLLLWSAMTTLGGLAGGFVVLALTRLGVAVGEAGGTPAGHALIARRIRPERRGLAIGLFAMGIPLGTMIGFVGGGMIDEAFGWRTAFIGAGAIGLGTALLSWWVVGPTSPARRTTERTEPYLRAALRLLADPAFRWLIVSAFVVGFASAPFYTFTAPFLIRTHGFTTSEVGLSFGLLQGLMGIAGTLVGGRLFDRAIRAGGRNLLVLPAALFAVGAVTTAAALFVPDGRLAIALFVPGMLAFAFMLPWLFGAAHRVAGPGKEAMATSLGMVASGLAGPALAPVLVGLISDQATAAGIANGLGLGLLIGPGASVLTAAAFLIAGARIARQAPAG</sequence>
<keyword evidence="2" id="KW-0813">Transport</keyword>
<keyword evidence="5 6" id="KW-0472">Membrane</keyword>
<keyword evidence="3 6" id="KW-0812">Transmembrane</keyword>
<keyword evidence="9" id="KW-1185">Reference proteome</keyword>
<feature type="transmembrane region" description="Helical" evidence="6">
    <location>
        <begin position="174"/>
        <end position="196"/>
    </location>
</feature>
<evidence type="ECO:0000313" key="9">
    <source>
        <dbReference type="Proteomes" id="UP001501352"/>
    </source>
</evidence>
<dbReference type="EMBL" id="BAAAGA010000001">
    <property type="protein sequence ID" value="GAA0613930.1"/>
    <property type="molecule type" value="Genomic_DNA"/>
</dbReference>
<protein>
    <submittedName>
        <fullName evidence="8">MFS transporter</fullName>
    </submittedName>
</protein>
<comment type="subcellular location">
    <subcellularLocation>
        <location evidence="1">Membrane</location>
        <topology evidence="1">Multi-pass membrane protein</topology>
    </subcellularLocation>
</comment>
<evidence type="ECO:0000313" key="8">
    <source>
        <dbReference type="EMBL" id="GAA0613930.1"/>
    </source>
</evidence>
<gene>
    <name evidence="8" type="ORF">GCM10009422_06120</name>
</gene>
<dbReference type="InterPro" id="IPR036259">
    <property type="entry name" value="MFS_trans_sf"/>
</dbReference>
<proteinExistence type="predicted"/>
<evidence type="ECO:0000256" key="5">
    <source>
        <dbReference type="ARBA" id="ARBA00023136"/>
    </source>
</evidence>
<dbReference type="PANTHER" id="PTHR23505">
    <property type="entry name" value="SPINSTER"/>
    <property type="match status" value="1"/>
</dbReference>
<dbReference type="InterPro" id="IPR044770">
    <property type="entry name" value="MFS_spinster-like"/>
</dbReference>
<feature type="transmembrane region" description="Helical" evidence="6">
    <location>
        <begin position="56"/>
        <end position="76"/>
    </location>
</feature>
<dbReference type="RefSeq" id="WP_343790193.1">
    <property type="nucleotide sequence ID" value="NZ_BAAAGA010000001.1"/>
</dbReference>
<dbReference type="PROSITE" id="PS50850">
    <property type="entry name" value="MFS"/>
    <property type="match status" value="1"/>
</dbReference>